<evidence type="ECO:0000313" key="2">
    <source>
        <dbReference type="EMBL" id="MTF38788.1"/>
    </source>
</evidence>
<sequence>MNKLWSFSLIPLAVTATVVSFAFTPDSAQAIGIGTVAISGTTNWSGDTASFTSVTVGSLPTSATGMFDGLESTVVAVKNINFTPILSPQATYAAISDFLTFTNGLKFNLNAGTAEFYNAGLAFEGDFTGLFYDTNGSIVGKGNFGITNSGSSTTFSLSAQAVPEPLTILGTGLALGLGGLFKSKQSKKQAVEV</sequence>
<dbReference type="Proteomes" id="UP000437131">
    <property type="component" value="Unassembled WGS sequence"/>
</dbReference>
<name>A0A844GVA0_9CHRO</name>
<keyword evidence="1" id="KW-0732">Signal</keyword>
<dbReference type="InterPro" id="IPR013424">
    <property type="entry name" value="Ice-binding_C"/>
</dbReference>
<accession>A0A844GVA0</accession>
<dbReference type="InterPro" id="IPR026374">
    <property type="entry name" value="Cyano_PEP"/>
</dbReference>
<dbReference type="RefSeq" id="WP_155083640.1">
    <property type="nucleotide sequence ID" value="NZ_WMIA01000007.1"/>
</dbReference>
<evidence type="ECO:0000256" key="1">
    <source>
        <dbReference type="SAM" id="SignalP"/>
    </source>
</evidence>
<proteinExistence type="predicted"/>
<reference evidence="2 3" key="1">
    <citation type="submission" date="2019-11" db="EMBL/GenBank/DDBJ databases">
        <title>Isolation of a new High Light Tolerant Cyanobacteria.</title>
        <authorList>
            <person name="Dobson Z."/>
            <person name="Vaughn N."/>
            <person name="Vaughn M."/>
            <person name="Fromme P."/>
            <person name="Mazor Y."/>
        </authorList>
    </citation>
    <scope>NUCLEOTIDE SEQUENCE [LARGE SCALE GENOMIC DNA]</scope>
    <source>
        <strain evidence="2 3">0216</strain>
    </source>
</reference>
<dbReference type="EMBL" id="WMIA01000007">
    <property type="protein sequence ID" value="MTF38788.1"/>
    <property type="molecule type" value="Genomic_DNA"/>
</dbReference>
<dbReference type="NCBIfam" id="TIGR02595">
    <property type="entry name" value="PEP_CTERM"/>
    <property type="match status" value="1"/>
</dbReference>
<gene>
    <name evidence="2" type="ORF">GGC33_07585</name>
</gene>
<organism evidence="2 3">
    <name type="scientific">Cyanobacterium aponinum 0216</name>
    <dbReference type="NCBI Taxonomy" id="2676140"/>
    <lineage>
        <taxon>Bacteria</taxon>
        <taxon>Bacillati</taxon>
        <taxon>Cyanobacteriota</taxon>
        <taxon>Cyanophyceae</taxon>
        <taxon>Oscillatoriophycideae</taxon>
        <taxon>Chroococcales</taxon>
        <taxon>Geminocystaceae</taxon>
        <taxon>Cyanobacterium</taxon>
    </lineage>
</organism>
<feature type="chain" id="PRO_5032585269" evidence="1">
    <location>
        <begin position="23"/>
        <end position="193"/>
    </location>
</feature>
<dbReference type="AlphaFoldDB" id="A0A844GVA0"/>
<protein>
    <submittedName>
        <fullName evidence="2">PEP-CTERM sorting domain-containing protein</fullName>
    </submittedName>
</protein>
<evidence type="ECO:0000313" key="3">
    <source>
        <dbReference type="Proteomes" id="UP000437131"/>
    </source>
</evidence>
<comment type="caution">
    <text evidence="2">The sequence shown here is derived from an EMBL/GenBank/DDBJ whole genome shotgun (WGS) entry which is preliminary data.</text>
</comment>
<feature type="signal peptide" evidence="1">
    <location>
        <begin position="1"/>
        <end position="22"/>
    </location>
</feature>
<dbReference type="NCBIfam" id="TIGR04155">
    <property type="entry name" value="cyano_PEP"/>
    <property type="match status" value="1"/>
</dbReference>